<evidence type="ECO:0000256" key="2">
    <source>
        <dbReference type="SAM" id="SignalP"/>
    </source>
</evidence>
<feature type="region of interest" description="Disordered" evidence="1">
    <location>
        <begin position="1165"/>
        <end position="1192"/>
    </location>
</feature>
<feature type="compositionally biased region" description="Polar residues" evidence="1">
    <location>
        <begin position="704"/>
        <end position="716"/>
    </location>
</feature>
<sequence>MMVPLTAIVTLASLVGSAAADHIYRGPFRGPYGQLPQPRQYPSGAPFPLSSGSRSTLPSGHLPLPDSSSSSTFTSNVAPSAVRPAPAAAVPTSISRPGNPTPPALTTPYSTAPEHTFDSVCNGTSAPFQHAPTGTALQTRQSELHRPTWKDTTPMIPPSGRLQPTRNGTAPRTYHSEHPGPSQNSTCSGATVNVLDASLDWWYSKTYTQIESTFLVQFGDNATATGWTLLPAETTFDVTSAVADPTCTSSTAFNAVANETQLSYSCWDTPTPIAAATTTVEQTAFKSINATSSTGSVPNIVTTPTPAALTIGKSNETVAAGTPVVHFSKYEVVSKRSSRRYDGRVECIERTTTHRLNQTHSFEYKGRNLDTPAATDNGVFGKLQFAFLQAVGQATATPGTWVAVPTVVVVLKKIAAAQAVLGKGVQGPESALQTITPTLPSGLSTLRTTPTDAGTFWMPLSPSIEVSASALDVPTRVAEAITTPVPNYDVHTTDGGRLVDVPFVAHLEHSDVTLNVPVNPTKPHSVVTAVWGGKTVTASALTNDMSPAGDNIGRLLSAVMGAASPTNALEVLEQAQQTAGRGNHEGSSDSTASAIAAIIGAVPGVIANVGIDGTVGSMGGQVRPSGETSDGTNDGHAQEETAQSDGGSATGSQGGGGSSGHGFAGSGSVGQSGEHNDIGHSSDTQSAGPDHVEAGQGSKGGQATAFQGSGSASNGNSKPVFNIGGAMVTGTIIGGPTPIAIVLGGQTAVAGESAITINGNRVILLQGAAAVVVDGATTRIAALTANLGALVNIPLVTIGEVIFTANAATQYNIGGSTLTPGGRIVVSGTTINLAADAAQVIVNSQTRNLSPPIITPAPFLTFDGTVYKANQGSTYNVGGQFLTPGGAILVSGSSISLSPGGADVLINGVVQPSSGAAGHGTGLDTITAPPVLTVDGQAYSPNGGTSYVVSGQTLTPGGVLTFDGPAGSETVSLNSNANELVVITKGVTATSMIKLIGAAASGAPELTIDDKTYTALAYSIGSGAKYIVAGQILTPGGSVILTNVDGAPTISLEPAGTALVTISDGTTSTSQIAGAYAVLPTNAPILTIGEESFTAINNGATYNIHGDTLTPGGTDTVVINSRTYVVTLSPYATLLEIRTIGPDGRTTSTSFETLFPATMTRSTIHNTDTGNSLAATAGASRTSGSTSPTGSSTIDIANRGSCSMAFELTATIIVLSSLVLAIWL</sequence>
<feature type="region of interest" description="Disordered" evidence="1">
    <location>
        <begin position="617"/>
        <end position="716"/>
    </location>
</feature>
<dbReference type="EMBL" id="KB446537">
    <property type="protein sequence ID" value="EME46658.1"/>
    <property type="molecule type" value="Genomic_DNA"/>
</dbReference>
<gene>
    <name evidence="3" type="ORF">DOTSEDRAFT_70615</name>
</gene>
<accession>N1PUN8</accession>
<feature type="compositionally biased region" description="Low complexity" evidence="1">
    <location>
        <begin position="1172"/>
        <end position="1192"/>
    </location>
</feature>
<organism evidence="3 4">
    <name type="scientific">Dothistroma septosporum (strain NZE10 / CBS 128990)</name>
    <name type="common">Red band needle blight fungus</name>
    <name type="synonym">Mycosphaerella pini</name>
    <dbReference type="NCBI Taxonomy" id="675120"/>
    <lineage>
        <taxon>Eukaryota</taxon>
        <taxon>Fungi</taxon>
        <taxon>Dikarya</taxon>
        <taxon>Ascomycota</taxon>
        <taxon>Pezizomycotina</taxon>
        <taxon>Dothideomycetes</taxon>
        <taxon>Dothideomycetidae</taxon>
        <taxon>Mycosphaerellales</taxon>
        <taxon>Mycosphaerellaceae</taxon>
        <taxon>Dothistroma</taxon>
    </lineage>
</organism>
<dbReference type="Proteomes" id="UP000016933">
    <property type="component" value="Unassembled WGS sequence"/>
</dbReference>
<keyword evidence="2" id="KW-0732">Signal</keyword>
<dbReference type="HOGENOM" id="CLU_277090_0_0_1"/>
<dbReference type="STRING" id="675120.N1PUN8"/>
<reference evidence="4" key="1">
    <citation type="journal article" date="2012" name="PLoS Genet.">
        <title>The genomes of the fungal plant pathogens Cladosporium fulvum and Dothistroma septosporum reveal adaptation to different hosts and lifestyles but also signatures of common ancestry.</title>
        <authorList>
            <person name="de Wit P.J.G.M."/>
            <person name="van der Burgt A."/>
            <person name="Oekmen B."/>
            <person name="Stergiopoulos I."/>
            <person name="Abd-Elsalam K.A."/>
            <person name="Aerts A.L."/>
            <person name="Bahkali A.H."/>
            <person name="Beenen H.G."/>
            <person name="Chettri P."/>
            <person name="Cox M.P."/>
            <person name="Datema E."/>
            <person name="de Vries R.P."/>
            <person name="Dhillon B."/>
            <person name="Ganley A.R."/>
            <person name="Griffiths S.A."/>
            <person name="Guo Y."/>
            <person name="Hamelin R.C."/>
            <person name="Henrissat B."/>
            <person name="Kabir M.S."/>
            <person name="Jashni M.K."/>
            <person name="Kema G."/>
            <person name="Klaubauf S."/>
            <person name="Lapidus A."/>
            <person name="Levasseur A."/>
            <person name="Lindquist E."/>
            <person name="Mehrabi R."/>
            <person name="Ohm R.A."/>
            <person name="Owen T.J."/>
            <person name="Salamov A."/>
            <person name="Schwelm A."/>
            <person name="Schijlen E."/>
            <person name="Sun H."/>
            <person name="van den Burg H.A."/>
            <person name="van Ham R.C.H.J."/>
            <person name="Zhang S."/>
            <person name="Goodwin S.B."/>
            <person name="Grigoriev I.V."/>
            <person name="Collemare J."/>
            <person name="Bradshaw R.E."/>
        </authorList>
    </citation>
    <scope>NUCLEOTIDE SEQUENCE [LARGE SCALE GENOMIC DNA]</scope>
    <source>
        <strain evidence="4">NZE10 / CBS 128990</strain>
    </source>
</reference>
<feature type="region of interest" description="Disordered" evidence="1">
    <location>
        <begin position="30"/>
        <end position="78"/>
    </location>
</feature>
<keyword evidence="4" id="KW-1185">Reference proteome</keyword>
<feature type="signal peptide" evidence="2">
    <location>
        <begin position="1"/>
        <end position="20"/>
    </location>
</feature>
<evidence type="ECO:0000256" key="1">
    <source>
        <dbReference type="SAM" id="MobiDB-lite"/>
    </source>
</evidence>
<dbReference type="eggNOG" id="ENOG502QQEE">
    <property type="taxonomic scope" value="Eukaryota"/>
</dbReference>
<dbReference type="AlphaFoldDB" id="N1PUN8"/>
<feature type="compositionally biased region" description="Gly residues" evidence="1">
    <location>
        <begin position="648"/>
        <end position="670"/>
    </location>
</feature>
<feature type="region of interest" description="Disordered" evidence="1">
    <location>
        <begin position="148"/>
        <end position="187"/>
    </location>
</feature>
<evidence type="ECO:0000313" key="4">
    <source>
        <dbReference type="Proteomes" id="UP000016933"/>
    </source>
</evidence>
<proteinExistence type="predicted"/>
<feature type="compositionally biased region" description="Low complexity" evidence="1">
    <location>
        <begin position="67"/>
        <end position="78"/>
    </location>
</feature>
<evidence type="ECO:0000313" key="3">
    <source>
        <dbReference type="EMBL" id="EME46658.1"/>
    </source>
</evidence>
<protein>
    <submittedName>
        <fullName evidence="3">Uncharacterized protein</fullName>
    </submittedName>
</protein>
<dbReference type="OrthoDB" id="3642826at2759"/>
<name>N1PUN8_DOTSN</name>
<feature type="chain" id="PRO_5004109613" evidence="2">
    <location>
        <begin position="21"/>
        <end position="1224"/>
    </location>
</feature>
<dbReference type="OMA" id="SMAFELT"/>
<reference evidence="3 4" key="2">
    <citation type="journal article" date="2012" name="PLoS Pathog.">
        <title>Diverse lifestyles and strategies of plant pathogenesis encoded in the genomes of eighteen Dothideomycetes fungi.</title>
        <authorList>
            <person name="Ohm R.A."/>
            <person name="Feau N."/>
            <person name="Henrissat B."/>
            <person name="Schoch C.L."/>
            <person name="Horwitz B.A."/>
            <person name="Barry K.W."/>
            <person name="Condon B.J."/>
            <person name="Copeland A.C."/>
            <person name="Dhillon B."/>
            <person name="Glaser F."/>
            <person name="Hesse C.N."/>
            <person name="Kosti I."/>
            <person name="LaButti K."/>
            <person name="Lindquist E.A."/>
            <person name="Lucas S."/>
            <person name="Salamov A.A."/>
            <person name="Bradshaw R.E."/>
            <person name="Ciuffetti L."/>
            <person name="Hamelin R.C."/>
            <person name="Kema G.H.J."/>
            <person name="Lawrence C."/>
            <person name="Scott J.A."/>
            <person name="Spatafora J.W."/>
            <person name="Turgeon B.G."/>
            <person name="de Wit P.J.G.M."/>
            <person name="Zhong S."/>
            <person name="Goodwin S.B."/>
            <person name="Grigoriev I.V."/>
        </authorList>
    </citation>
    <scope>NUCLEOTIDE SEQUENCE [LARGE SCALE GENOMIC DNA]</scope>
    <source>
        <strain evidence="4">NZE10 / CBS 128990</strain>
    </source>
</reference>